<dbReference type="OrthoDB" id="10349763at2759"/>
<feature type="compositionally biased region" description="Basic and acidic residues" evidence="1">
    <location>
        <begin position="48"/>
        <end position="59"/>
    </location>
</feature>
<proteinExistence type="predicted"/>
<accession>A0A1Q9BT64</accession>
<dbReference type="EMBL" id="LSRX01004705">
    <property type="protein sequence ID" value="OLP73824.1"/>
    <property type="molecule type" value="Genomic_DNA"/>
</dbReference>
<feature type="compositionally biased region" description="Basic and acidic residues" evidence="1">
    <location>
        <begin position="151"/>
        <end position="162"/>
    </location>
</feature>
<comment type="caution">
    <text evidence="2">The sequence shown here is derived from an EMBL/GenBank/DDBJ whole genome shotgun (WGS) entry which is preliminary data.</text>
</comment>
<feature type="compositionally biased region" description="Basic and acidic residues" evidence="1">
    <location>
        <begin position="116"/>
        <end position="132"/>
    </location>
</feature>
<dbReference type="Proteomes" id="UP000186817">
    <property type="component" value="Unassembled WGS sequence"/>
</dbReference>
<gene>
    <name evidence="2" type="ORF">AK812_SmicGene46815</name>
</gene>
<feature type="region of interest" description="Disordered" evidence="1">
    <location>
        <begin position="1"/>
        <end position="81"/>
    </location>
</feature>
<protein>
    <submittedName>
        <fullName evidence="2">Uncharacterized protein</fullName>
    </submittedName>
</protein>
<sequence>MSAAQDRETWRNAEVHFIQAHDPPWASGKQPSLANLAPTPGGDEDQEGSYHYRTQEDATRVPGKAQQSCPYVADNEGRNANAMGESRGAAIHDVENEVVYYQKHQDQPDYAIQPFERGRQGKPYEKSIKDGETTLGTPNETNTDPNDAELDERYQNRLDKYNHTNQHTQRGNQDGYDDRVADFNHQAARLQRY</sequence>
<evidence type="ECO:0000256" key="1">
    <source>
        <dbReference type="SAM" id="MobiDB-lite"/>
    </source>
</evidence>
<reference evidence="2 3" key="1">
    <citation type="submission" date="2016-02" db="EMBL/GenBank/DDBJ databases">
        <title>Genome analysis of coral dinoflagellate symbionts highlights evolutionary adaptations to a symbiotic lifestyle.</title>
        <authorList>
            <person name="Aranda M."/>
            <person name="Li Y."/>
            <person name="Liew Y.J."/>
            <person name="Baumgarten S."/>
            <person name="Simakov O."/>
            <person name="Wilson M."/>
            <person name="Piel J."/>
            <person name="Ashoor H."/>
            <person name="Bougouffa S."/>
            <person name="Bajic V.B."/>
            <person name="Ryu T."/>
            <person name="Ravasi T."/>
            <person name="Bayer T."/>
            <person name="Micklem G."/>
            <person name="Kim H."/>
            <person name="Bhak J."/>
            <person name="Lajeunesse T.C."/>
            <person name="Voolstra C.R."/>
        </authorList>
    </citation>
    <scope>NUCLEOTIDE SEQUENCE [LARGE SCALE GENOMIC DNA]</scope>
    <source>
        <strain evidence="2 3">CCMP2467</strain>
    </source>
</reference>
<feature type="region of interest" description="Disordered" evidence="1">
    <location>
        <begin position="105"/>
        <end position="178"/>
    </location>
</feature>
<feature type="compositionally biased region" description="Polar residues" evidence="1">
    <location>
        <begin position="163"/>
        <end position="172"/>
    </location>
</feature>
<keyword evidence="3" id="KW-1185">Reference proteome</keyword>
<feature type="compositionally biased region" description="Basic and acidic residues" evidence="1">
    <location>
        <begin position="1"/>
        <end position="14"/>
    </location>
</feature>
<organism evidence="2 3">
    <name type="scientific">Symbiodinium microadriaticum</name>
    <name type="common">Dinoflagellate</name>
    <name type="synonym">Zooxanthella microadriatica</name>
    <dbReference type="NCBI Taxonomy" id="2951"/>
    <lineage>
        <taxon>Eukaryota</taxon>
        <taxon>Sar</taxon>
        <taxon>Alveolata</taxon>
        <taxon>Dinophyceae</taxon>
        <taxon>Suessiales</taxon>
        <taxon>Symbiodiniaceae</taxon>
        <taxon>Symbiodinium</taxon>
    </lineage>
</organism>
<dbReference type="AlphaFoldDB" id="A0A1Q9BT64"/>
<evidence type="ECO:0000313" key="2">
    <source>
        <dbReference type="EMBL" id="OLP73824.1"/>
    </source>
</evidence>
<feature type="compositionally biased region" description="Polar residues" evidence="1">
    <location>
        <begin position="134"/>
        <end position="145"/>
    </location>
</feature>
<evidence type="ECO:0000313" key="3">
    <source>
        <dbReference type="Proteomes" id="UP000186817"/>
    </source>
</evidence>
<name>A0A1Q9BT64_SYMMI</name>